<feature type="chain" id="PRO_5015104850" evidence="2">
    <location>
        <begin position="25"/>
        <end position="68"/>
    </location>
</feature>
<sequence length="68" mass="7729">MTSVLVCFGLIFLILLSLYQMDQGIVCWCERQCFLLYMLLAVFSVTACSRTTICLNTSLDSSYSTVLW</sequence>
<keyword evidence="1" id="KW-0812">Transmembrane</keyword>
<evidence type="ECO:0000313" key="3">
    <source>
        <dbReference type="EMBL" id="MBX56603.1"/>
    </source>
</evidence>
<dbReference type="AlphaFoldDB" id="A0A2P2PPF1"/>
<name>A0A2P2PPF1_RHIMU</name>
<keyword evidence="2" id="KW-0732">Signal</keyword>
<dbReference type="EMBL" id="GGEC01076119">
    <property type="protein sequence ID" value="MBX56603.1"/>
    <property type="molecule type" value="Transcribed_RNA"/>
</dbReference>
<keyword evidence="1" id="KW-0472">Membrane</keyword>
<feature type="signal peptide" evidence="2">
    <location>
        <begin position="1"/>
        <end position="24"/>
    </location>
</feature>
<feature type="transmembrane region" description="Helical" evidence="1">
    <location>
        <begin position="34"/>
        <end position="53"/>
    </location>
</feature>
<organism evidence="3">
    <name type="scientific">Rhizophora mucronata</name>
    <name type="common">Asiatic mangrove</name>
    <dbReference type="NCBI Taxonomy" id="61149"/>
    <lineage>
        <taxon>Eukaryota</taxon>
        <taxon>Viridiplantae</taxon>
        <taxon>Streptophyta</taxon>
        <taxon>Embryophyta</taxon>
        <taxon>Tracheophyta</taxon>
        <taxon>Spermatophyta</taxon>
        <taxon>Magnoliopsida</taxon>
        <taxon>eudicotyledons</taxon>
        <taxon>Gunneridae</taxon>
        <taxon>Pentapetalae</taxon>
        <taxon>rosids</taxon>
        <taxon>fabids</taxon>
        <taxon>Malpighiales</taxon>
        <taxon>Rhizophoraceae</taxon>
        <taxon>Rhizophora</taxon>
    </lineage>
</organism>
<accession>A0A2P2PPF1</accession>
<proteinExistence type="predicted"/>
<keyword evidence="1" id="KW-1133">Transmembrane helix</keyword>
<reference evidence="3" key="1">
    <citation type="submission" date="2018-02" db="EMBL/GenBank/DDBJ databases">
        <title>Rhizophora mucronata_Transcriptome.</title>
        <authorList>
            <person name="Meera S.P."/>
            <person name="Sreeshan A."/>
            <person name="Augustine A."/>
        </authorList>
    </citation>
    <scope>NUCLEOTIDE SEQUENCE</scope>
    <source>
        <tissue evidence="3">Leaf</tissue>
    </source>
</reference>
<evidence type="ECO:0000256" key="1">
    <source>
        <dbReference type="SAM" id="Phobius"/>
    </source>
</evidence>
<evidence type="ECO:0000256" key="2">
    <source>
        <dbReference type="SAM" id="SignalP"/>
    </source>
</evidence>
<protein>
    <submittedName>
        <fullName evidence="3">Uncharacterized protein</fullName>
    </submittedName>
</protein>